<sequence>MGLFLLYVACYDMIFGKITCQYSGRGTSIGRFSTVVALEEPITPHVKVEYTKLLINGKFVDGALGKTFRTLDPRTGQLIANVAEGDTEDVNRAMSASRKAFDEGPWPRMTAYVSLFFGSFFSKCFFAQFHSLLYVNRKDLARILLRFTDLVEQHAHEIVVLNLGTMGSRMNRDEISLFIRLFHYYAGFLFERNNCILLDKQKEITKIPHIAWERSVHWFSVSVSVLNHLLKMRCFSCIKFCSKDVKNYDGMASNEVAAGKDVGAVNMKCEKKKENADLAAARSSIAFHFEGELLAVAAGHKYNSRGETSSPAIIIRTRRSLHFHPHSSPLLLTAEEIING</sequence>
<evidence type="ECO:0000313" key="1">
    <source>
        <dbReference type="EMBL" id="KAI3797343.1"/>
    </source>
</evidence>
<name>A0ACB9HPW2_9ASTR</name>
<organism evidence="1 2">
    <name type="scientific">Smallanthus sonchifolius</name>
    <dbReference type="NCBI Taxonomy" id="185202"/>
    <lineage>
        <taxon>Eukaryota</taxon>
        <taxon>Viridiplantae</taxon>
        <taxon>Streptophyta</taxon>
        <taxon>Embryophyta</taxon>
        <taxon>Tracheophyta</taxon>
        <taxon>Spermatophyta</taxon>
        <taxon>Magnoliopsida</taxon>
        <taxon>eudicotyledons</taxon>
        <taxon>Gunneridae</taxon>
        <taxon>Pentapetalae</taxon>
        <taxon>asterids</taxon>
        <taxon>campanulids</taxon>
        <taxon>Asterales</taxon>
        <taxon>Asteraceae</taxon>
        <taxon>Asteroideae</taxon>
        <taxon>Heliantheae alliance</taxon>
        <taxon>Millerieae</taxon>
        <taxon>Smallanthus</taxon>
    </lineage>
</organism>
<dbReference type="EMBL" id="CM042028">
    <property type="protein sequence ID" value="KAI3797343.1"/>
    <property type="molecule type" value="Genomic_DNA"/>
</dbReference>
<reference evidence="1 2" key="2">
    <citation type="journal article" date="2022" name="Mol. Ecol. Resour.">
        <title>The genomes of chicory, endive, great burdock and yacon provide insights into Asteraceae paleo-polyploidization history and plant inulin production.</title>
        <authorList>
            <person name="Fan W."/>
            <person name="Wang S."/>
            <person name="Wang H."/>
            <person name="Wang A."/>
            <person name="Jiang F."/>
            <person name="Liu H."/>
            <person name="Zhao H."/>
            <person name="Xu D."/>
            <person name="Zhang Y."/>
        </authorList>
    </citation>
    <scope>NUCLEOTIDE SEQUENCE [LARGE SCALE GENOMIC DNA]</scope>
    <source>
        <strain evidence="2">cv. Yunnan</strain>
        <tissue evidence="1">Leaves</tissue>
    </source>
</reference>
<keyword evidence="2" id="KW-1185">Reference proteome</keyword>
<reference evidence="2" key="1">
    <citation type="journal article" date="2022" name="Mol. Ecol. Resour.">
        <title>The genomes of chicory, endive, great burdock and yacon provide insights into Asteraceae palaeo-polyploidization history and plant inulin production.</title>
        <authorList>
            <person name="Fan W."/>
            <person name="Wang S."/>
            <person name="Wang H."/>
            <person name="Wang A."/>
            <person name="Jiang F."/>
            <person name="Liu H."/>
            <person name="Zhao H."/>
            <person name="Xu D."/>
            <person name="Zhang Y."/>
        </authorList>
    </citation>
    <scope>NUCLEOTIDE SEQUENCE [LARGE SCALE GENOMIC DNA]</scope>
    <source>
        <strain evidence="2">cv. Yunnan</strain>
    </source>
</reference>
<proteinExistence type="predicted"/>
<comment type="caution">
    <text evidence="1">The sequence shown here is derived from an EMBL/GenBank/DDBJ whole genome shotgun (WGS) entry which is preliminary data.</text>
</comment>
<dbReference type="Proteomes" id="UP001056120">
    <property type="component" value="Linkage Group LG11"/>
</dbReference>
<gene>
    <name evidence="1" type="ORF">L1987_32599</name>
</gene>
<evidence type="ECO:0000313" key="2">
    <source>
        <dbReference type="Proteomes" id="UP001056120"/>
    </source>
</evidence>
<accession>A0ACB9HPW2</accession>
<protein>
    <submittedName>
        <fullName evidence="1">Uncharacterized protein</fullName>
    </submittedName>
</protein>